<evidence type="ECO:0000313" key="4">
    <source>
        <dbReference type="Proteomes" id="UP000093199"/>
    </source>
</evidence>
<keyword evidence="4" id="KW-1185">Reference proteome</keyword>
<gene>
    <name evidence="3" type="ORF">A6M13_11765</name>
</gene>
<dbReference type="SUPFAM" id="SSF74853">
    <property type="entry name" value="Lamin A/C globular tail domain"/>
    <property type="match status" value="1"/>
</dbReference>
<dbReference type="InterPro" id="IPR052159">
    <property type="entry name" value="Competence_DNA_uptake"/>
</dbReference>
<dbReference type="Pfam" id="PF00753">
    <property type="entry name" value="Lactamase_B"/>
    <property type="match status" value="1"/>
</dbReference>
<dbReference type="PROSITE" id="PS51257">
    <property type="entry name" value="PROKAR_LIPOPROTEIN"/>
    <property type="match status" value="1"/>
</dbReference>
<evidence type="ECO:0000259" key="2">
    <source>
        <dbReference type="PROSITE" id="PS51841"/>
    </source>
</evidence>
<sequence length="396" mass="43018">MKKWWLLGTVLMSTVLAGCQLTNEPAEAGDTMRVHFLNVGQGDSILIESPTDEYMLIDGGDKGSGKEIVAYLREQGIDTLDYVVATHPDADHIGGLIDVLESVEIEQWLDSGKAHTSQTYIEMLTLIDEKEIDFTVAQTGDMVAFDEALDVEVVYADEQASDNNEASVVLKMTYGDRSFLFAGDAGIEIEKGLLSENIQADVLKAGHHGSNTSSSEAFIKKVDPEITILSYGQDNKYGHPHKEVTDILTKQQSLIYATAQSGTIIVETDGVNLSVDDADVWQSDGKATTKPIVSASGEQMVTITKKDAVSEVVTIKNTGTAPVNLSGWTLVSVQGDQRFVFDDYTLDANKSVHITSGDNRRDGGAYIHWSGRQIWANDGDEAQLLNAEGEIVHAID</sequence>
<dbReference type="PROSITE" id="PS51841">
    <property type="entry name" value="LTD"/>
    <property type="match status" value="1"/>
</dbReference>
<proteinExistence type="predicted"/>
<dbReference type="SMART" id="SM00849">
    <property type="entry name" value="Lactamase_B"/>
    <property type="match status" value="1"/>
</dbReference>
<dbReference type="STRING" id="33978.A6M13_11765"/>
<comment type="caution">
    <text evidence="3">The sequence shown here is derived from an EMBL/GenBank/DDBJ whole genome shotgun (WGS) entry which is preliminary data.</text>
</comment>
<dbReference type="InterPro" id="IPR036866">
    <property type="entry name" value="RibonucZ/Hydroxyglut_hydro"/>
</dbReference>
<keyword evidence="1" id="KW-0732">Signal</keyword>
<name>A0A1C0YIQ7_9BACL</name>
<dbReference type="RefSeq" id="WP_066543992.1">
    <property type="nucleotide sequence ID" value="NZ_MASJ01000006.1"/>
</dbReference>
<dbReference type="EMBL" id="MASJ01000006">
    <property type="protein sequence ID" value="OCS87033.1"/>
    <property type="molecule type" value="Genomic_DNA"/>
</dbReference>
<dbReference type="PANTHER" id="PTHR30619">
    <property type="entry name" value="DNA INTERNALIZATION/COMPETENCE PROTEIN COMEC/REC2"/>
    <property type="match status" value="1"/>
</dbReference>
<dbReference type="Gene3D" id="3.60.15.10">
    <property type="entry name" value="Ribonuclease Z/Hydroxyacylglutathione hydrolase-like"/>
    <property type="match status" value="1"/>
</dbReference>
<evidence type="ECO:0000256" key="1">
    <source>
        <dbReference type="SAM" id="SignalP"/>
    </source>
</evidence>
<dbReference type="InterPro" id="IPR035681">
    <property type="entry name" value="ComA-like_MBL"/>
</dbReference>
<reference evidence="3 4" key="1">
    <citation type="submission" date="2016-07" db="EMBL/GenBank/DDBJ databases">
        <title>Caryophanon tenue genome sequencing.</title>
        <authorList>
            <person name="Verma A."/>
            <person name="Pal Y."/>
            <person name="Krishnamurthi S."/>
        </authorList>
    </citation>
    <scope>NUCLEOTIDE SEQUENCE [LARGE SCALE GENOMIC DNA]</scope>
    <source>
        <strain evidence="3 4">DSM 14152</strain>
    </source>
</reference>
<dbReference type="InterPro" id="IPR001279">
    <property type="entry name" value="Metallo-B-lactamas"/>
</dbReference>
<dbReference type="PANTHER" id="PTHR30619:SF7">
    <property type="entry name" value="BETA-LACTAMASE DOMAIN PROTEIN"/>
    <property type="match status" value="1"/>
</dbReference>
<dbReference type="Pfam" id="PF00932">
    <property type="entry name" value="LTD"/>
    <property type="match status" value="1"/>
</dbReference>
<accession>A0A1C0YIQ7</accession>
<dbReference type="OrthoDB" id="9761531at2"/>
<evidence type="ECO:0000313" key="3">
    <source>
        <dbReference type="EMBL" id="OCS87033.1"/>
    </source>
</evidence>
<dbReference type="CDD" id="cd07731">
    <property type="entry name" value="ComA-like_MBL-fold"/>
    <property type="match status" value="1"/>
</dbReference>
<dbReference type="Gene3D" id="2.60.40.1260">
    <property type="entry name" value="Lamin Tail domain"/>
    <property type="match status" value="1"/>
</dbReference>
<feature type="chain" id="PRO_5008649114" evidence="1">
    <location>
        <begin position="29"/>
        <end position="396"/>
    </location>
</feature>
<dbReference type="InterPro" id="IPR001322">
    <property type="entry name" value="Lamin_tail_dom"/>
</dbReference>
<dbReference type="InterPro" id="IPR036415">
    <property type="entry name" value="Lamin_tail_dom_sf"/>
</dbReference>
<protein>
    <submittedName>
        <fullName evidence="3">Competence protein</fullName>
    </submittedName>
</protein>
<dbReference type="AlphaFoldDB" id="A0A1C0YIQ7"/>
<organism evidence="3 4">
    <name type="scientific">Caryophanon tenue</name>
    <dbReference type="NCBI Taxonomy" id="33978"/>
    <lineage>
        <taxon>Bacteria</taxon>
        <taxon>Bacillati</taxon>
        <taxon>Bacillota</taxon>
        <taxon>Bacilli</taxon>
        <taxon>Bacillales</taxon>
        <taxon>Caryophanaceae</taxon>
        <taxon>Caryophanon</taxon>
    </lineage>
</organism>
<dbReference type="Proteomes" id="UP000093199">
    <property type="component" value="Unassembled WGS sequence"/>
</dbReference>
<dbReference type="SUPFAM" id="SSF56281">
    <property type="entry name" value="Metallo-hydrolase/oxidoreductase"/>
    <property type="match status" value="1"/>
</dbReference>
<feature type="signal peptide" evidence="1">
    <location>
        <begin position="1"/>
        <end position="28"/>
    </location>
</feature>
<feature type="domain" description="LTD" evidence="2">
    <location>
        <begin position="253"/>
        <end position="396"/>
    </location>
</feature>